<proteinExistence type="inferred from homology"/>
<sequence length="219" mass="24193">MAAHCPPAFPFLSAGRFAQGCEDFVALFERSTSRLRSDWQRVALQPRHEGLAWLCIIRSLTRDSVCFGDAGRECFDPDEESDEEVLPRDRGATPSPYVEYSILLSPVYCVPVLYFSLHNLPAGCDFSVEYVRELVVPPRFSAQVRNVGVMGGISMTNHPVTDMSVFFVHPCNTAAALEESASESEPSPLQYMLQWFGIIGACVGLQIPLDLALQADRAS</sequence>
<evidence type="ECO:0000256" key="2">
    <source>
        <dbReference type="ARBA" id="ARBA00021099"/>
    </source>
</evidence>
<evidence type="ECO:0000256" key="1">
    <source>
        <dbReference type="ARBA" id="ARBA00005696"/>
    </source>
</evidence>
<dbReference type="Proteomes" id="UP000774617">
    <property type="component" value="Unassembled WGS sequence"/>
</dbReference>
<dbReference type="PANTHER" id="PTHR14957:SF1">
    <property type="entry name" value="UBIQUITIN-LIKE-CONJUGATING ENZYME ATG10"/>
    <property type="match status" value="1"/>
</dbReference>
<dbReference type="Gene3D" id="3.30.1460.50">
    <property type="match status" value="1"/>
</dbReference>
<evidence type="ECO:0000256" key="4">
    <source>
        <dbReference type="ARBA" id="ARBA00022786"/>
    </source>
</evidence>
<evidence type="ECO:0000256" key="6">
    <source>
        <dbReference type="ARBA" id="ARBA00023006"/>
    </source>
</evidence>
<comment type="caution">
    <text evidence="8">The sequence shown here is derived from an EMBL/GenBank/DDBJ whole genome shotgun (WGS) entry which is preliminary data.</text>
</comment>
<keyword evidence="9" id="KW-1185">Reference proteome</keyword>
<evidence type="ECO:0000313" key="9">
    <source>
        <dbReference type="Proteomes" id="UP000774617"/>
    </source>
</evidence>
<keyword evidence="6" id="KW-0072">Autophagy</keyword>
<evidence type="ECO:0000256" key="3">
    <source>
        <dbReference type="ARBA" id="ARBA00022679"/>
    </source>
</evidence>
<reference evidence="8 9" key="1">
    <citation type="journal article" date="2021" name="Nat. Commun.">
        <title>Genetic determinants of endophytism in the Arabidopsis root mycobiome.</title>
        <authorList>
            <person name="Mesny F."/>
            <person name="Miyauchi S."/>
            <person name="Thiergart T."/>
            <person name="Pickel B."/>
            <person name="Atanasova L."/>
            <person name="Karlsson M."/>
            <person name="Huettel B."/>
            <person name="Barry K.W."/>
            <person name="Haridas S."/>
            <person name="Chen C."/>
            <person name="Bauer D."/>
            <person name="Andreopoulos W."/>
            <person name="Pangilinan J."/>
            <person name="LaButti K."/>
            <person name="Riley R."/>
            <person name="Lipzen A."/>
            <person name="Clum A."/>
            <person name="Drula E."/>
            <person name="Henrissat B."/>
            <person name="Kohler A."/>
            <person name="Grigoriev I.V."/>
            <person name="Martin F.M."/>
            <person name="Hacquard S."/>
        </authorList>
    </citation>
    <scope>NUCLEOTIDE SEQUENCE [LARGE SCALE GENOMIC DNA]</scope>
    <source>
        <strain evidence="8 9">MPI-SDFR-AT-0080</strain>
    </source>
</reference>
<evidence type="ECO:0000256" key="7">
    <source>
        <dbReference type="ARBA" id="ARBA00029833"/>
    </source>
</evidence>
<keyword evidence="5" id="KW-0653">Protein transport</keyword>
<keyword evidence="3" id="KW-0808">Transferase</keyword>
<protein>
    <recommendedName>
        <fullName evidence="2">Ubiquitin-like-conjugating enzyme ATG10</fullName>
    </recommendedName>
    <alternativeName>
        <fullName evidence="7">Autophagy-related protein 10</fullName>
    </alternativeName>
</protein>
<keyword evidence="4" id="KW-0833">Ubl conjugation pathway</keyword>
<comment type="similarity">
    <text evidence="1">Belongs to the ATG10 family.</text>
</comment>
<accession>A0ABQ8GPL7</accession>
<keyword evidence="5" id="KW-0813">Transport</keyword>
<evidence type="ECO:0000256" key="5">
    <source>
        <dbReference type="ARBA" id="ARBA00022927"/>
    </source>
</evidence>
<dbReference type="EMBL" id="JAGTJR010000003">
    <property type="protein sequence ID" value="KAH7062113.1"/>
    <property type="molecule type" value="Genomic_DNA"/>
</dbReference>
<gene>
    <name evidence="8" type="ORF">B0J12DRAFT_226917</name>
</gene>
<dbReference type="PANTHER" id="PTHR14957">
    <property type="entry name" value="UBIQUITIN-LIKE-CONJUGATING ENZYME ATG10"/>
    <property type="match status" value="1"/>
</dbReference>
<dbReference type="InterPro" id="IPR007135">
    <property type="entry name" value="Atg3/Atg10"/>
</dbReference>
<organism evidence="8 9">
    <name type="scientific">Macrophomina phaseolina</name>
    <dbReference type="NCBI Taxonomy" id="35725"/>
    <lineage>
        <taxon>Eukaryota</taxon>
        <taxon>Fungi</taxon>
        <taxon>Dikarya</taxon>
        <taxon>Ascomycota</taxon>
        <taxon>Pezizomycotina</taxon>
        <taxon>Dothideomycetes</taxon>
        <taxon>Dothideomycetes incertae sedis</taxon>
        <taxon>Botryosphaeriales</taxon>
        <taxon>Botryosphaeriaceae</taxon>
        <taxon>Macrophomina</taxon>
    </lineage>
</organism>
<dbReference type="Pfam" id="PF03987">
    <property type="entry name" value="Autophagy_act_C"/>
    <property type="match status" value="1"/>
</dbReference>
<name>A0ABQ8GPL7_9PEZI</name>
<evidence type="ECO:0000313" key="8">
    <source>
        <dbReference type="EMBL" id="KAH7062113.1"/>
    </source>
</evidence>